<evidence type="ECO:0000313" key="1">
    <source>
        <dbReference type="EMBL" id="PCI73349.1"/>
    </source>
</evidence>
<evidence type="ECO:0000313" key="2">
    <source>
        <dbReference type="Proteomes" id="UP000218767"/>
    </source>
</evidence>
<protein>
    <submittedName>
        <fullName evidence="1">Uncharacterized protein</fullName>
    </submittedName>
</protein>
<dbReference type="InterPro" id="IPR016181">
    <property type="entry name" value="Acyl_CoA_acyltransferase"/>
</dbReference>
<name>A0A2A4WU11_9GAMM</name>
<dbReference type="SUPFAM" id="SSF55729">
    <property type="entry name" value="Acyl-CoA N-acyltransferases (Nat)"/>
    <property type="match status" value="1"/>
</dbReference>
<dbReference type="AlphaFoldDB" id="A0A2A4WU11"/>
<comment type="caution">
    <text evidence="1">The sequence shown here is derived from an EMBL/GenBank/DDBJ whole genome shotgun (WGS) entry which is preliminary data.</text>
</comment>
<dbReference type="Gene3D" id="3.40.630.30">
    <property type="match status" value="1"/>
</dbReference>
<organism evidence="1 2">
    <name type="scientific">SAR86 cluster bacterium</name>
    <dbReference type="NCBI Taxonomy" id="2030880"/>
    <lineage>
        <taxon>Bacteria</taxon>
        <taxon>Pseudomonadati</taxon>
        <taxon>Pseudomonadota</taxon>
        <taxon>Gammaproteobacteria</taxon>
        <taxon>SAR86 cluster</taxon>
    </lineage>
</organism>
<dbReference type="Proteomes" id="UP000218767">
    <property type="component" value="Unassembled WGS sequence"/>
</dbReference>
<reference evidence="2" key="1">
    <citation type="submission" date="2017-08" db="EMBL/GenBank/DDBJ databases">
        <title>A dynamic microbial community with high functional redundancy inhabits the cold, oxic subseafloor aquifer.</title>
        <authorList>
            <person name="Tully B.J."/>
            <person name="Wheat C.G."/>
            <person name="Glazer B.T."/>
            <person name="Huber J.A."/>
        </authorList>
    </citation>
    <scope>NUCLEOTIDE SEQUENCE [LARGE SCALE GENOMIC DNA]</scope>
</reference>
<gene>
    <name evidence="1" type="ORF">COB20_16310</name>
</gene>
<dbReference type="EMBL" id="NVUL01000125">
    <property type="protein sequence ID" value="PCI73349.1"/>
    <property type="molecule type" value="Genomic_DNA"/>
</dbReference>
<proteinExistence type="predicted"/>
<accession>A0A2A4WU11</accession>
<sequence>MHAVIETSDSDFVQYWDKLCANDPVQNPIYMQQRSESQTTNDSITEFTDRSFLVMLAEEPVFGCSLTMHLDEQGRKCIGYFGREASSHVNQATMQAPSNSFRPEAIRLLQEHINQLIEEIQPDTIDYLDPVSCGVMSPITQVLLEKGAIPVVQQAQIIDLSISKRDLHRSMTKNCRGLVEWGRRNLELEIVSGDCFDVSLGDQVEKIYAGDKIAYDALIKKGNGFLVQGRYKGELVSNGLFVHNNKTCHLISAKKISNSIDRPVLHALIWEAMLQSRNMHCSQFDFGSSNIASSREPSSSGADFSATCFGGESHARLRVMLDRKLS</sequence>